<dbReference type="Gene3D" id="1.10.150.60">
    <property type="entry name" value="ARID DNA-binding domain"/>
    <property type="match status" value="1"/>
</dbReference>
<dbReference type="CDD" id="cd22009">
    <property type="entry name" value="HMG-box_AtHMGB9-like"/>
    <property type="match status" value="1"/>
</dbReference>
<dbReference type="SMART" id="SM01014">
    <property type="entry name" value="ARID"/>
    <property type="match status" value="1"/>
</dbReference>
<dbReference type="SMART" id="SM00501">
    <property type="entry name" value="BRIGHT"/>
    <property type="match status" value="1"/>
</dbReference>
<feature type="DNA-binding region" description="HMG box" evidence="6">
    <location>
        <begin position="356"/>
        <end position="423"/>
    </location>
</feature>
<proteinExistence type="predicted"/>
<dbReference type="FunFam" id="1.10.30.10:FF:000055">
    <property type="entry name" value="High mobility group B protein 15"/>
    <property type="match status" value="1"/>
</dbReference>
<dbReference type="Gene3D" id="1.10.30.10">
    <property type="entry name" value="High mobility group box domain"/>
    <property type="match status" value="1"/>
</dbReference>
<dbReference type="FunFam" id="1.10.150.60:FF:000022">
    <property type="entry name" value="High mobility group B protein 15"/>
    <property type="match status" value="1"/>
</dbReference>
<dbReference type="InterPro" id="IPR045303">
    <property type="entry name" value="ARID_HMGB9-like"/>
</dbReference>
<keyword evidence="4 6" id="KW-0539">Nucleus</keyword>
<name>A0AAV7G226_DENCH</name>
<sequence length="554" mass="62722">MAVEDSGAEVVALNKAKELPEPKPNARQAEDKEIGLNSNYQAYPEALASYQDVVESKCLFMETLEKLHRAMRTKFMIPTIGGKELDLHQLFLEVTSRGGIEKVIGDRKWREVTNAFNFPSSATNASFILRKYYISLLRHYEQIYFFRAKGWTIPSAVSLSTTRVSVLQTEKTSESAFAFPEIQSATRKRKKGNEDLALTEDCNQLHNFTYCICAYLSLIPATWFQHNINRQKNCHWMKLVLRIFSIHLIRQIKWSTSITVVVVECLFTSCLSKATPLGQALSANRTVVGVIDGKFENGYFVTVTVGTSKLKGVLFHALQQNAVQVQPVFPGINKSSTRVIRRRRRRKLSSRDPTHPKPNRSGYNFFFAEQHAKLKLLHPGKDREISRRIGELWNNLTETERAVYQEIGLKDKERYQSEMAVYKEQQRTGPVLTDVMPIQQLPAEPSIEMQNMNLKETDDADKLSEDSDDSLGEKSDEELRHSPEAGATAAEPDMAANPSAFELRRRDLTETENDTEMLSKNGIPSSGDGDGDDRESERSADTSSAKHWTESAQN</sequence>
<feature type="compositionally biased region" description="Basic and acidic residues" evidence="7">
    <location>
        <begin position="457"/>
        <end position="483"/>
    </location>
</feature>
<dbReference type="CDD" id="cd16872">
    <property type="entry name" value="ARID_HMGB9-like"/>
    <property type="match status" value="1"/>
</dbReference>
<dbReference type="InterPro" id="IPR036910">
    <property type="entry name" value="HMG_box_dom_sf"/>
</dbReference>
<feature type="region of interest" description="Disordered" evidence="7">
    <location>
        <begin position="341"/>
        <end position="362"/>
    </location>
</feature>
<keyword evidence="1" id="KW-0805">Transcription regulation</keyword>
<dbReference type="Pfam" id="PF01388">
    <property type="entry name" value="ARID"/>
    <property type="match status" value="1"/>
</dbReference>
<keyword evidence="3" id="KW-0804">Transcription</keyword>
<dbReference type="PROSITE" id="PS51011">
    <property type="entry name" value="ARID"/>
    <property type="match status" value="1"/>
</dbReference>
<evidence type="ECO:0000313" key="10">
    <source>
        <dbReference type="EMBL" id="KAH0449597.1"/>
    </source>
</evidence>
<dbReference type="GO" id="GO:0005634">
    <property type="term" value="C:nucleus"/>
    <property type="evidence" value="ECO:0007669"/>
    <property type="project" value="UniProtKB-UniRule"/>
</dbReference>
<evidence type="ECO:0008006" key="12">
    <source>
        <dbReference type="Google" id="ProtNLM"/>
    </source>
</evidence>
<evidence type="ECO:0000256" key="4">
    <source>
        <dbReference type="ARBA" id="ARBA00023242"/>
    </source>
</evidence>
<dbReference type="SMART" id="SM00398">
    <property type="entry name" value="HMG"/>
    <property type="match status" value="1"/>
</dbReference>
<feature type="compositionally biased region" description="Polar residues" evidence="7">
    <location>
        <begin position="541"/>
        <end position="554"/>
    </location>
</feature>
<keyword evidence="2 6" id="KW-0238">DNA-binding</keyword>
<reference evidence="10 11" key="1">
    <citation type="journal article" date="2021" name="Hortic Res">
        <title>Chromosome-scale assembly of the Dendrobium chrysotoxum genome enhances the understanding of orchid evolution.</title>
        <authorList>
            <person name="Zhang Y."/>
            <person name="Zhang G.Q."/>
            <person name="Zhang D."/>
            <person name="Liu X.D."/>
            <person name="Xu X.Y."/>
            <person name="Sun W.H."/>
            <person name="Yu X."/>
            <person name="Zhu X."/>
            <person name="Wang Z.W."/>
            <person name="Zhao X."/>
            <person name="Zhong W.Y."/>
            <person name="Chen H."/>
            <person name="Yin W.L."/>
            <person name="Huang T."/>
            <person name="Niu S.C."/>
            <person name="Liu Z.J."/>
        </authorList>
    </citation>
    <scope>NUCLEOTIDE SEQUENCE [LARGE SCALE GENOMIC DNA]</scope>
    <source>
        <strain evidence="10">Lindl</strain>
    </source>
</reference>
<evidence type="ECO:0000256" key="1">
    <source>
        <dbReference type="ARBA" id="ARBA00023015"/>
    </source>
</evidence>
<dbReference type="PROSITE" id="PS50118">
    <property type="entry name" value="HMG_BOX_2"/>
    <property type="match status" value="1"/>
</dbReference>
<dbReference type="Pfam" id="PF00505">
    <property type="entry name" value="HMG_box"/>
    <property type="match status" value="1"/>
</dbReference>
<feature type="domain" description="ARID" evidence="9">
    <location>
        <begin position="54"/>
        <end position="145"/>
    </location>
</feature>
<evidence type="ECO:0000256" key="3">
    <source>
        <dbReference type="ARBA" id="ARBA00023163"/>
    </source>
</evidence>
<dbReference type="GO" id="GO:0003677">
    <property type="term" value="F:DNA binding"/>
    <property type="evidence" value="ECO:0007669"/>
    <property type="project" value="UniProtKB-UniRule"/>
</dbReference>
<protein>
    <recommendedName>
        <fullName evidence="12">High mobility group B protein 15</fullName>
    </recommendedName>
</protein>
<dbReference type="PANTHER" id="PTHR46691:SF3">
    <property type="entry name" value="HIGH MOBILITY GROUP B PROTEIN 15"/>
    <property type="match status" value="1"/>
</dbReference>
<keyword evidence="11" id="KW-1185">Reference proteome</keyword>
<accession>A0AAV7G226</accession>
<dbReference type="InterPro" id="IPR001606">
    <property type="entry name" value="ARID_dom"/>
</dbReference>
<dbReference type="SUPFAM" id="SSF47095">
    <property type="entry name" value="HMG-box"/>
    <property type="match status" value="1"/>
</dbReference>
<feature type="region of interest" description="Disordered" evidence="7">
    <location>
        <begin position="1"/>
        <end position="33"/>
    </location>
</feature>
<evidence type="ECO:0000256" key="5">
    <source>
        <dbReference type="ARBA" id="ARBA00054600"/>
    </source>
</evidence>
<evidence type="ECO:0000259" key="9">
    <source>
        <dbReference type="PROSITE" id="PS51011"/>
    </source>
</evidence>
<comment type="caution">
    <text evidence="10">The sequence shown here is derived from an EMBL/GenBank/DDBJ whole genome shotgun (WGS) entry which is preliminary data.</text>
</comment>
<dbReference type="InterPro" id="IPR036431">
    <property type="entry name" value="ARID_dom_sf"/>
</dbReference>
<evidence type="ECO:0000313" key="11">
    <source>
        <dbReference type="Proteomes" id="UP000775213"/>
    </source>
</evidence>
<comment type="function">
    <text evidence="5">Binds preferentially DNA with A/T-rich content.</text>
</comment>
<evidence type="ECO:0000256" key="2">
    <source>
        <dbReference type="ARBA" id="ARBA00023125"/>
    </source>
</evidence>
<evidence type="ECO:0000256" key="7">
    <source>
        <dbReference type="SAM" id="MobiDB-lite"/>
    </source>
</evidence>
<feature type="region of interest" description="Disordered" evidence="7">
    <location>
        <begin position="457"/>
        <end position="554"/>
    </location>
</feature>
<evidence type="ECO:0000256" key="6">
    <source>
        <dbReference type="PROSITE-ProRule" id="PRU00267"/>
    </source>
</evidence>
<dbReference type="AlphaFoldDB" id="A0AAV7G226"/>
<organism evidence="10 11">
    <name type="scientific">Dendrobium chrysotoxum</name>
    <name type="common">Orchid</name>
    <dbReference type="NCBI Taxonomy" id="161865"/>
    <lineage>
        <taxon>Eukaryota</taxon>
        <taxon>Viridiplantae</taxon>
        <taxon>Streptophyta</taxon>
        <taxon>Embryophyta</taxon>
        <taxon>Tracheophyta</taxon>
        <taxon>Spermatophyta</taxon>
        <taxon>Magnoliopsida</taxon>
        <taxon>Liliopsida</taxon>
        <taxon>Asparagales</taxon>
        <taxon>Orchidaceae</taxon>
        <taxon>Epidendroideae</taxon>
        <taxon>Malaxideae</taxon>
        <taxon>Dendrobiinae</taxon>
        <taxon>Dendrobium</taxon>
    </lineage>
</organism>
<gene>
    <name evidence="10" type="ORF">IEQ34_020289</name>
</gene>
<dbReference type="EMBL" id="JAGFBR010000018">
    <property type="protein sequence ID" value="KAH0449597.1"/>
    <property type="molecule type" value="Genomic_DNA"/>
</dbReference>
<dbReference type="Proteomes" id="UP000775213">
    <property type="component" value="Unassembled WGS sequence"/>
</dbReference>
<feature type="domain" description="HMG box" evidence="8">
    <location>
        <begin position="356"/>
        <end position="423"/>
    </location>
</feature>
<dbReference type="SUPFAM" id="SSF46774">
    <property type="entry name" value="ARID-like"/>
    <property type="match status" value="1"/>
</dbReference>
<evidence type="ECO:0000259" key="8">
    <source>
        <dbReference type="PROSITE" id="PS50118"/>
    </source>
</evidence>
<dbReference type="PANTHER" id="PTHR46691">
    <property type="entry name" value="HIGH MOBILITY GROUP B PROTEIN 9"/>
    <property type="match status" value="1"/>
</dbReference>
<dbReference type="InterPro" id="IPR009071">
    <property type="entry name" value="HMG_box_dom"/>
</dbReference>